<dbReference type="RefSeq" id="WP_145262118.1">
    <property type="nucleotide sequence ID" value="NZ_CP036279.1"/>
</dbReference>
<keyword evidence="3" id="KW-1185">Reference proteome</keyword>
<protein>
    <submittedName>
        <fullName evidence="2">Uncharacterized protein</fullName>
    </submittedName>
</protein>
<gene>
    <name evidence="2" type="ORF">Pan216_50230</name>
</gene>
<keyword evidence="1" id="KW-0472">Membrane</keyword>
<evidence type="ECO:0000313" key="2">
    <source>
        <dbReference type="EMBL" id="QDU64134.1"/>
    </source>
</evidence>
<evidence type="ECO:0000313" key="3">
    <source>
        <dbReference type="Proteomes" id="UP000317093"/>
    </source>
</evidence>
<keyword evidence="1" id="KW-1133">Transmembrane helix</keyword>
<keyword evidence="1" id="KW-0812">Transmembrane</keyword>
<dbReference type="Proteomes" id="UP000317093">
    <property type="component" value="Chromosome"/>
</dbReference>
<feature type="transmembrane region" description="Helical" evidence="1">
    <location>
        <begin position="477"/>
        <end position="496"/>
    </location>
</feature>
<proteinExistence type="predicted"/>
<sequence>MSEQEGGSSRGLVLIAALIGGVIGCIVSFQSAPREQQYVLIPAPHLIAKTPEATPLHFAMVHDVLHQRYPVHGSSYYLARNRARREALRSEDARRSANEPPSLAYLTNMDDLAVGHERLGEYDEAIDLMRQKLNLLKRYYPAAEAESRSDDSGELSEEALALYRAHANLGTFLIHAGFKPAINGDPKGRDLLLEGIGQIRRSLEINPGAHFDREEWQIIAVLSLLEAIKDHGRLLRYDIVGGRLDEPLDVRRKAYDREWVYMARSLFGSLEGIPENDKVDDMHREAARESITPVNLVDPASSNGAVREVPFDEPVLGILGMWTLGGGPNPHFALALGGLMERVGQRYLAWDAYQRAADMSERFWPDSNIQQSFIDYCYERQQAIEQEMVDEGYAKDRYAIHAELQTRHEQELARGQQYQEDYQEFEEGRLREGVPLDHPDFHRPFHEQRGPIASPIGQADLADVPGSNDRVLRIESILGNTMLGAGIAGLLVALLVRFSARN</sequence>
<dbReference type="KEGG" id="knv:Pan216_50230"/>
<reference evidence="2 3" key="1">
    <citation type="submission" date="2019-02" db="EMBL/GenBank/DDBJ databases">
        <title>Deep-cultivation of Planctomycetes and their phenomic and genomic characterization uncovers novel biology.</title>
        <authorList>
            <person name="Wiegand S."/>
            <person name="Jogler M."/>
            <person name="Boedeker C."/>
            <person name="Pinto D."/>
            <person name="Vollmers J."/>
            <person name="Rivas-Marin E."/>
            <person name="Kohn T."/>
            <person name="Peeters S.H."/>
            <person name="Heuer A."/>
            <person name="Rast P."/>
            <person name="Oberbeckmann S."/>
            <person name="Bunk B."/>
            <person name="Jeske O."/>
            <person name="Meyerdierks A."/>
            <person name="Storesund J.E."/>
            <person name="Kallscheuer N."/>
            <person name="Luecker S."/>
            <person name="Lage O.M."/>
            <person name="Pohl T."/>
            <person name="Merkel B.J."/>
            <person name="Hornburger P."/>
            <person name="Mueller R.-W."/>
            <person name="Bruemmer F."/>
            <person name="Labrenz M."/>
            <person name="Spormann A.M."/>
            <person name="Op den Camp H."/>
            <person name="Overmann J."/>
            <person name="Amann R."/>
            <person name="Jetten M.S.M."/>
            <person name="Mascher T."/>
            <person name="Medema M.H."/>
            <person name="Devos D.P."/>
            <person name="Kaster A.-K."/>
            <person name="Ovreas L."/>
            <person name="Rohde M."/>
            <person name="Galperin M.Y."/>
            <person name="Jogler C."/>
        </authorList>
    </citation>
    <scope>NUCLEOTIDE SEQUENCE [LARGE SCALE GENOMIC DNA]</scope>
    <source>
        <strain evidence="2 3">Pan216</strain>
    </source>
</reference>
<evidence type="ECO:0000256" key="1">
    <source>
        <dbReference type="SAM" id="Phobius"/>
    </source>
</evidence>
<name>A0A518BAX3_9BACT</name>
<dbReference type="AlphaFoldDB" id="A0A518BAX3"/>
<dbReference type="EMBL" id="CP036279">
    <property type="protein sequence ID" value="QDU64134.1"/>
    <property type="molecule type" value="Genomic_DNA"/>
</dbReference>
<feature type="transmembrane region" description="Helical" evidence="1">
    <location>
        <begin position="12"/>
        <end position="32"/>
    </location>
</feature>
<accession>A0A518BAX3</accession>
<dbReference type="OrthoDB" id="214462at2"/>
<organism evidence="2 3">
    <name type="scientific">Kolteria novifilia</name>
    <dbReference type="NCBI Taxonomy" id="2527975"/>
    <lineage>
        <taxon>Bacteria</taxon>
        <taxon>Pseudomonadati</taxon>
        <taxon>Planctomycetota</taxon>
        <taxon>Planctomycetia</taxon>
        <taxon>Kolteriales</taxon>
        <taxon>Kolteriaceae</taxon>
        <taxon>Kolteria</taxon>
    </lineage>
</organism>